<gene>
    <name evidence="2" type="ORF">C1SCF055_LOCUS15868</name>
</gene>
<dbReference type="EMBL" id="CAMXCT020001297">
    <property type="protein sequence ID" value="CAL1142117.1"/>
    <property type="molecule type" value="Genomic_DNA"/>
</dbReference>
<feature type="compositionally biased region" description="Polar residues" evidence="1">
    <location>
        <begin position="541"/>
        <end position="556"/>
    </location>
</feature>
<comment type="caution">
    <text evidence="2">The sequence shown here is derived from an EMBL/GenBank/DDBJ whole genome shotgun (WGS) entry which is preliminary data.</text>
</comment>
<evidence type="ECO:0000313" key="4">
    <source>
        <dbReference type="Proteomes" id="UP001152797"/>
    </source>
</evidence>
<feature type="region of interest" description="Disordered" evidence="1">
    <location>
        <begin position="169"/>
        <end position="213"/>
    </location>
</feature>
<feature type="compositionally biased region" description="Acidic residues" evidence="1">
    <location>
        <begin position="169"/>
        <end position="181"/>
    </location>
</feature>
<dbReference type="EMBL" id="CAMXCT030001297">
    <property type="protein sequence ID" value="CAL4776054.1"/>
    <property type="molecule type" value="Genomic_DNA"/>
</dbReference>
<reference evidence="3 4" key="2">
    <citation type="submission" date="2024-05" db="EMBL/GenBank/DDBJ databases">
        <authorList>
            <person name="Chen Y."/>
            <person name="Shah S."/>
            <person name="Dougan E. K."/>
            <person name="Thang M."/>
            <person name="Chan C."/>
        </authorList>
    </citation>
    <scope>NUCLEOTIDE SEQUENCE [LARGE SCALE GENOMIC DNA]</scope>
</reference>
<dbReference type="EMBL" id="CAMXCT010001297">
    <property type="protein sequence ID" value="CAI3988742.1"/>
    <property type="molecule type" value="Genomic_DNA"/>
</dbReference>
<feature type="region of interest" description="Disordered" evidence="1">
    <location>
        <begin position="281"/>
        <end position="301"/>
    </location>
</feature>
<reference evidence="2" key="1">
    <citation type="submission" date="2022-10" db="EMBL/GenBank/DDBJ databases">
        <authorList>
            <person name="Chen Y."/>
            <person name="Dougan E. K."/>
            <person name="Chan C."/>
            <person name="Rhodes N."/>
            <person name="Thang M."/>
        </authorList>
    </citation>
    <scope>NUCLEOTIDE SEQUENCE</scope>
</reference>
<evidence type="ECO:0000313" key="2">
    <source>
        <dbReference type="EMBL" id="CAI3988742.1"/>
    </source>
</evidence>
<organism evidence="2">
    <name type="scientific">Cladocopium goreaui</name>
    <dbReference type="NCBI Taxonomy" id="2562237"/>
    <lineage>
        <taxon>Eukaryota</taxon>
        <taxon>Sar</taxon>
        <taxon>Alveolata</taxon>
        <taxon>Dinophyceae</taxon>
        <taxon>Suessiales</taxon>
        <taxon>Symbiodiniaceae</taxon>
        <taxon>Cladocopium</taxon>
    </lineage>
</organism>
<accession>A0A9P1CAS6</accession>
<evidence type="ECO:0000256" key="1">
    <source>
        <dbReference type="SAM" id="MobiDB-lite"/>
    </source>
</evidence>
<keyword evidence="4" id="KW-1185">Reference proteome</keyword>
<protein>
    <submittedName>
        <fullName evidence="2">Uncharacterized protein</fullName>
    </submittedName>
</protein>
<name>A0A9P1CAS6_9DINO</name>
<sequence>MEAPVGLGLLDLVTLEQDVEPYIMDWPVLATEEDGEPEVAALVVAKRDGGFLAAVPVGFIPEEVLAAGNAESPIGLVGPSTVLQIPGVIIEDGRLAPTGTLLTVVVVDLGEDAVAQMRRPEALEVYPYSFDADQPFAIPSPQELLAAARAWVAADAESSVQLYFSAEGEAEDLADGTPEGDQDGRPSTPRPKRGARPPPGREKPSGGGKRHTVASLAASVEELLKMNAGLAQTVQTIAGRQQELERRSVQQLPQNQTPHTVLRQPLSTSAAVPHAPLGALMKQLGTPPRTQAPTASGLLSSPQFQPADLLELEDEKKPKDQGTSSDPLAQAVLAQSQALTALVSQIAQQGGDPMLELNSVGATAGTRGAQGRARLQQELAAQKGSFFQSVLASMARRMQPTASAEGSPQELLDRGVCGTRYLERFGGFAKVRELGCLQQQVMSIMDCLQASNLQAARDQTALLAVTLDQAALDQGRFELANLLCLQEEPPSTIFTSRQTNVLNRPRAFSPLADQRWVTVALAYIKELDVITSKRLELTNQSRPGTFSAASTGSDSTPAPSAKAKQQPKKKGKGGGSRTKLAFCLARSFAAKCRSPLTTSTVFPLPLPSLDCFGGSGPNLSKRRLWSLAKTRLLNVWVLVLDFLYLGRWPTLEEMRRSPSAVQLDVFARLRTMLTVCGDAQDSFPLCPGRTGPELGAQLFQLEAFCDRCPDLHDGYLACDSQRQPERKACPEDLSCSRWDALVIDDYFCLGSERLNAPASSSFASESLQRAHQAYESDQLLGSPEKDIWSETCLKAAGAEIRSNQKNVRLGFVPVSSPLAKRLALSVLSIRAAALPGLSSGVCARLAGNWVSVLQFRKCWSSVIDGLFQLASKCLSDPQQMFCLSRSVAQELIMLAAVAPLITSNIAVDYLGSIFATDASNRKGAIVRAEIPQDTQEALWLDADRKGCYTQLDHPFRALLRQIGEFDADESLTSDAYHEGPVKSPLLYFDFVEICGGAGKVAAALADMGFVCAPNLDLSESCHYDLASLRFLEWIIYMIEENRFKAFLIEPPCTSFSPAAHPAVRSYREPLGFDRLNPKTLHGNVLAFRSLVLLRVGRRHRRPCGLEQSRLSKMAWLSTWISLRSQGFSEAVIASCRFQSIHRKEFRFLCYLLDTEFLDCRCLGGHSHVKVEGAYTKPSAVYTDALALHIASAFRQALRRLTAEDLLMPDVSGHETVLSNDLMLSSKWEVVRAWFWKHQGHINVLELSSSVSNLVSVSKSQSSVRFCSLVDSAVCKGALSKGRSSSRALQPLLKRSCAVCVARDLYPGWIYTPTRLNCADDPTRDQILRSPLGHSLSRSGVPLGLLRLLNLSGFRRFASNWVRLVLFLIFSPVGARAVTRAGNHLVCTRAVRQQTIEKRKVYLDGFRSWLIREKGVSFKQLIELKPPDPERITDLLIDYGRELYAAGDLEQNAERNGDDGVFSASANNYRAEA</sequence>
<proteinExistence type="predicted"/>
<feature type="region of interest" description="Disordered" evidence="1">
    <location>
        <begin position="541"/>
        <end position="576"/>
    </location>
</feature>
<evidence type="ECO:0000313" key="3">
    <source>
        <dbReference type="EMBL" id="CAL4776054.1"/>
    </source>
</evidence>
<feature type="compositionally biased region" description="Polar residues" evidence="1">
    <location>
        <begin position="288"/>
        <end position="301"/>
    </location>
</feature>
<dbReference type="Proteomes" id="UP001152797">
    <property type="component" value="Unassembled WGS sequence"/>
</dbReference>